<feature type="domain" description="ABC transporter" evidence="6">
    <location>
        <begin position="10"/>
        <end position="237"/>
    </location>
</feature>
<keyword evidence="3" id="KW-0547">Nucleotide-binding</keyword>
<dbReference type="SMART" id="SM00382">
    <property type="entry name" value="AAA"/>
    <property type="match status" value="1"/>
</dbReference>
<accession>A0A5C4L714</accession>
<dbReference type="InterPro" id="IPR003439">
    <property type="entry name" value="ABC_transporter-like_ATP-bd"/>
</dbReference>
<dbReference type="NCBIfam" id="TIGR03410">
    <property type="entry name" value="urea_trans_UrtE"/>
    <property type="match status" value="1"/>
</dbReference>
<dbReference type="GO" id="GO:0005524">
    <property type="term" value="F:ATP binding"/>
    <property type="evidence" value="ECO:0007669"/>
    <property type="project" value="UniProtKB-KW"/>
</dbReference>
<name>A0A5C4L714_9HYPH</name>
<dbReference type="InterPro" id="IPR017780">
    <property type="entry name" value="ABC_transptr_urea_ATP-bd_UrtE"/>
</dbReference>
<keyword evidence="5" id="KW-0029">Amino-acid transport</keyword>
<dbReference type="InterPro" id="IPR003593">
    <property type="entry name" value="AAA+_ATPase"/>
</dbReference>
<evidence type="ECO:0000313" key="7">
    <source>
        <dbReference type="EMBL" id="TNC07179.1"/>
    </source>
</evidence>
<gene>
    <name evidence="7" type="primary">urtE</name>
    <name evidence="7" type="ORF">FF100_33300</name>
</gene>
<protein>
    <submittedName>
        <fullName evidence="7">Urea ABC transporter ATP-binding subunit UrtE</fullName>
    </submittedName>
</protein>
<reference evidence="7 8" key="1">
    <citation type="submission" date="2019-06" db="EMBL/GenBank/DDBJ databases">
        <title>Genome of Methylobacterium sp. 17Sr1-39.</title>
        <authorList>
            <person name="Seo T."/>
        </authorList>
    </citation>
    <scope>NUCLEOTIDE SEQUENCE [LARGE SCALE GENOMIC DNA]</scope>
    <source>
        <strain evidence="7 8">17Sr1-39</strain>
    </source>
</reference>
<dbReference type="SUPFAM" id="SSF52540">
    <property type="entry name" value="P-loop containing nucleoside triphosphate hydrolases"/>
    <property type="match status" value="1"/>
</dbReference>
<dbReference type="AlphaFoldDB" id="A0A5C4L714"/>
<dbReference type="GO" id="GO:0016887">
    <property type="term" value="F:ATP hydrolysis activity"/>
    <property type="evidence" value="ECO:0007669"/>
    <property type="project" value="InterPro"/>
</dbReference>
<dbReference type="Pfam" id="PF00005">
    <property type="entry name" value="ABC_tran"/>
    <property type="match status" value="1"/>
</dbReference>
<dbReference type="GO" id="GO:0015658">
    <property type="term" value="F:branched-chain amino acid transmembrane transporter activity"/>
    <property type="evidence" value="ECO:0007669"/>
    <property type="project" value="TreeGrafter"/>
</dbReference>
<dbReference type="Proteomes" id="UP000305267">
    <property type="component" value="Unassembled WGS sequence"/>
</dbReference>
<keyword evidence="4 7" id="KW-0067">ATP-binding</keyword>
<comment type="similarity">
    <text evidence="1">Belongs to the ABC transporter superfamily.</text>
</comment>
<dbReference type="InterPro" id="IPR027417">
    <property type="entry name" value="P-loop_NTPase"/>
</dbReference>
<dbReference type="CDD" id="cd03224">
    <property type="entry name" value="ABC_TM1139_LivF_branched"/>
    <property type="match status" value="1"/>
</dbReference>
<dbReference type="InterPro" id="IPR052156">
    <property type="entry name" value="BCAA_Transport_ATP-bd_LivF"/>
</dbReference>
<evidence type="ECO:0000256" key="3">
    <source>
        <dbReference type="ARBA" id="ARBA00022741"/>
    </source>
</evidence>
<evidence type="ECO:0000259" key="6">
    <source>
        <dbReference type="PROSITE" id="PS50893"/>
    </source>
</evidence>
<dbReference type="EMBL" id="VDDA01000040">
    <property type="protein sequence ID" value="TNC07179.1"/>
    <property type="molecule type" value="Genomic_DNA"/>
</dbReference>
<evidence type="ECO:0000256" key="5">
    <source>
        <dbReference type="ARBA" id="ARBA00022970"/>
    </source>
</evidence>
<dbReference type="Gene3D" id="3.40.50.300">
    <property type="entry name" value="P-loop containing nucleotide triphosphate hydrolases"/>
    <property type="match status" value="1"/>
</dbReference>
<dbReference type="PROSITE" id="PS50893">
    <property type="entry name" value="ABC_TRANSPORTER_2"/>
    <property type="match status" value="1"/>
</dbReference>
<organism evidence="7 8">
    <name type="scientific">Methylobacterium terricola</name>
    <dbReference type="NCBI Taxonomy" id="2583531"/>
    <lineage>
        <taxon>Bacteria</taxon>
        <taxon>Pseudomonadati</taxon>
        <taxon>Pseudomonadota</taxon>
        <taxon>Alphaproteobacteria</taxon>
        <taxon>Hyphomicrobiales</taxon>
        <taxon>Methylobacteriaceae</taxon>
        <taxon>Methylobacterium</taxon>
    </lineage>
</organism>
<dbReference type="OrthoDB" id="9806149at2"/>
<dbReference type="PANTHER" id="PTHR43820">
    <property type="entry name" value="HIGH-AFFINITY BRANCHED-CHAIN AMINO ACID TRANSPORT ATP-BINDING PROTEIN LIVF"/>
    <property type="match status" value="1"/>
</dbReference>
<dbReference type="RefSeq" id="WP_139040311.1">
    <property type="nucleotide sequence ID" value="NZ_VDDA01000040.1"/>
</dbReference>
<dbReference type="PANTHER" id="PTHR43820:SF5">
    <property type="entry name" value="HIGH-AFFINITY BRANCHED-CHAIN AMINO ACID TRANSPORT ATP-BINDING PROTEIN"/>
    <property type="match status" value="1"/>
</dbReference>
<sequence length="237" mass="25088">MTQAIAPARLAVEGLDQHYGSAQVLRGVGLAVEPGSCLAVLGRNGAGKTTLLRCLTGLIPVSQGRIALDGTELTRLSSDRRAQAGLAYVPQGREIFPDLTVAENLRVAARAHRLERTDAVDEAVDLFPALRGLWHRPGGNLSGGQQQQLAIARALATRPRALLLDEPTEGIQPSIVAAIETVIAGLKGRITVLLVEQYLDFALRAADAVVVLSRGSVVARGDPATLNHETLTRHIAV</sequence>
<evidence type="ECO:0000256" key="1">
    <source>
        <dbReference type="ARBA" id="ARBA00005417"/>
    </source>
</evidence>
<dbReference type="GO" id="GO:0015807">
    <property type="term" value="P:L-amino acid transport"/>
    <property type="evidence" value="ECO:0007669"/>
    <property type="project" value="TreeGrafter"/>
</dbReference>
<proteinExistence type="inferred from homology"/>
<keyword evidence="2" id="KW-0813">Transport</keyword>
<evidence type="ECO:0000256" key="2">
    <source>
        <dbReference type="ARBA" id="ARBA00022448"/>
    </source>
</evidence>
<evidence type="ECO:0000313" key="8">
    <source>
        <dbReference type="Proteomes" id="UP000305267"/>
    </source>
</evidence>
<evidence type="ECO:0000256" key="4">
    <source>
        <dbReference type="ARBA" id="ARBA00022840"/>
    </source>
</evidence>
<comment type="caution">
    <text evidence="7">The sequence shown here is derived from an EMBL/GenBank/DDBJ whole genome shotgun (WGS) entry which is preliminary data.</text>
</comment>
<keyword evidence="8" id="KW-1185">Reference proteome</keyword>